<dbReference type="GO" id="GO:0000981">
    <property type="term" value="F:DNA-binding transcription factor activity, RNA polymerase II-specific"/>
    <property type="evidence" value="ECO:0007669"/>
    <property type="project" value="TreeGrafter"/>
</dbReference>
<dbReference type="GeneID" id="41979336"/>
<evidence type="ECO:0000313" key="1">
    <source>
        <dbReference type="EMBL" id="TPX18023.1"/>
    </source>
</evidence>
<gene>
    <name evidence="1" type="ORF">E0L32_011889</name>
</gene>
<dbReference type="InterPro" id="IPR052780">
    <property type="entry name" value="AAA_Catabolism_Regulators"/>
</dbReference>
<comment type="caution">
    <text evidence="1">The sequence shown here is derived from an EMBL/GenBank/DDBJ whole genome shotgun (WGS) entry which is preliminary data.</text>
</comment>
<dbReference type="OrthoDB" id="2262349at2759"/>
<evidence type="ECO:0000313" key="2">
    <source>
        <dbReference type="Proteomes" id="UP000319257"/>
    </source>
</evidence>
<dbReference type="CDD" id="cd12148">
    <property type="entry name" value="fungal_TF_MHR"/>
    <property type="match status" value="1"/>
</dbReference>
<dbReference type="GO" id="GO:0045944">
    <property type="term" value="P:positive regulation of transcription by RNA polymerase II"/>
    <property type="evidence" value="ECO:0007669"/>
    <property type="project" value="TreeGrafter"/>
</dbReference>
<dbReference type="EMBL" id="SKBQ01000123">
    <property type="protein sequence ID" value="TPX18023.1"/>
    <property type="molecule type" value="Genomic_DNA"/>
</dbReference>
<dbReference type="Proteomes" id="UP000319257">
    <property type="component" value="Unassembled WGS sequence"/>
</dbReference>
<protein>
    <recommendedName>
        <fullName evidence="3">Transcription factor domain-containing protein</fullName>
    </recommendedName>
</protein>
<dbReference type="GO" id="GO:0005634">
    <property type="term" value="C:nucleus"/>
    <property type="evidence" value="ECO:0007669"/>
    <property type="project" value="TreeGrafter"/>
</dbReference>
<dbReference type="RefSeq" id="XP_030999734.1">
    <property type="nucleotide sequence ID" value="XM_031134668.1"/>
</dbReference>
<dbReference type="InParanoid" id="A0A507BEX2"/>
<dbReference type="AlphaFoldDB" id="A0A507BEX2"/>
<dbReference type="STRING" id="1093900.A0A507BEX2"/>
<name>A0A507BEX2_9PEZI</name>
<dbReference type="GO" id="GO:0009074">
    <property type="term" value="P:aromatic amino acid family catabolic process"/>
    <property type="evidence" value="ECO:0007669"/>
    <property type="project" value="TreeGrafter"/>
</dbReference>
<evidence type="ECO:0008006" key="3">
    <source>
        <dbReference type="Google" id="ProtNLM"/>
    </source>
</evidence>
<dbReference type="PANTHER" id="PTHR31644:SF2">
    <property type="entry name" value="TRANSCRIPTIONAL ACTIVATOR ARO80-RELATED"/>
    <property type="match status" value="1"/>
</dbReference>
<reference evidence="1 2" key="1">
    <citation type="submission" date="2019-06" db="EMBL/GenBank/DDBJ databases">
        <title>Draft genome sequence of the filamentous fungus Phialemoniopsis curvata isolated from diesel fuel.</title>
        <authorList>
            <person name="Varaljay V.A."/>
            <person name="Lyon W.J."/>
            <person name="Crouch A.L."/>
            <person name="Drake C.E."/>
            <person name="Hollomon J.M."/>
            <person name="Nadeau L.J."/>
            <person name="Nunn H.S."/>
            <person name="Stevenson B.S."/>
            <person name="Bojanowski C.L."/>
            <person name="Crookes-Goodson W.J."/>
        </authorList>
    </citation>
    <scope>NUCLEOTIDE SEQUENCE [LARGE SCALE GENOMIC DNA]</scope>
    <source>
        <strain evidence="1 2">D216</strain>
    </source>
</reference>
<accession>A0A507BEX2</accession>
<proteinExistence type="predicted"/>
<organism evidence="1 2">
    <name type="scientific">Thyridium curvatum</name>
    <dbReference type="NCBI Taxonomy" id="1093900"/>
    <lineage>
        <taxon>Eukaryota</taxon>
        <taxon>Fungi</taxon>
        <taxon>Dikarya</taxon>
        <taxon>Ascomycota</taxon>
        <taxon>Pezizomycotina</taxon>
        <taxon>Sordariomycetes</taxon>
        <taxon>Sordariomycetidae</taxon>
        <taxon>Thyridiales</taxon>
        <taxon>Thyridiaceae</taxon>
        <taxon>Thyridium</taxon>
    </lineage>
</organism>
<sequence length="700" mass="78210">MLSNQGRIAGRIIQGECQSQRWQCWVQSGGVDGMGPTGLSFGNPFRSPCLCKNTTDLDAAFPTTDTEEAENENVVIASISNAGDTLKVLQRPSGHQAGGGDAADVMKSPGVDRSRAIGPLTSALSDPSSELLRLWNSLRFVRMGWLTAREAVTYIDLFFKNLSPLSPILDDLYSHHKNHYTLLTQEPLLCCTILMISARFHCLQGTSSWSRSVALHDRLWEHCQHLVTRIIFGQEKKSKAKTRTFGSIQALMLITEWAPRAVYFPPKSDGWDSDLLFQFPDERDQPGGNEADVIQDIHGSWFRDVVAPAKMIDRMSWMLLGCAVTLGHEIGLFGAMKSKTTDSSISTQQEQQRRMASVRLRKVIFIADEQFSSRLGSSSLIPPSLSSSAFEPLPEESCLELEQKRKFVNGQLKLAEFARSMSKALFSSTAATRELIQSYEYVNSVQDLQQQLVAWRVTYLDEKVLSRQAYELLAIEYFYNVMFLNSLGMRAVVDRSSSSAPNRNSGVWIQNFGTTADLQFINEVIEAACQIIHIAVRLADNGTLQYCPTRVTIRIIAASVFLLKALGLGVERRKFETTLNQLQYGIDALHRGTWDDLELAARYATVLDGHVKHYKENFATQTLRQEASFAELVSDANLDEGMMNPNDEVNLADMQSFRNSQNWFSIPLDPFGPGTDEDVGPAGPEDGNWGLLWNFPLFPE</sequence>
<keyword evidence="2" id="KW-1185">Reference proteome</keyword>
<dbReference type="PANTHER" id="PTHR31644">
    <property type="entry name" value="TRANSCRIPTIONAL ACTIVATOR ARO80-RELATED"/>
    <property type="match status" value="1"/>
</dbReference>